<protein>
    <submittedName>
        <fullName evidence="2">Tetratricopeptide repeat protein 32-like protein</fullName>
    </submittedName>
</protein>
<dbReference type="STRING" id="1965070.A0A443R0F8"/>
<dbReference type="Gene3D" id="1.25.40.10">
    <property type="entry name" value="Tetratricopeptide repeat domain"/>
    <property type="match status" value="1"/>
</dbReference>
<dbReference type="SUPFAM" id="SSF48452">
    <property type="entry name" value="TPR-like"/>
    <property type="match status" value="1"/>
</dbReference>
<dbReference type="EMBL" id="NCKU01002807">
    <property type="protein sequence ID" value="RWS08746.1"/>
    <property type="molecule type" value="Genomic_DNA"/>
</dbReference>
<dbReference type="InterPro" id="IPR011990">
    <property type="entry name" value="TPR-like_helical_dom_sf"/>
</dbReference>
<keyword evidence="1" id="KW-0802">TPR repeat</keyword>
<dbReference type="Proteomes" id="UP000285301">
    <property type="component" value="Unassembled WGS sequence"/>
</dbReference>
<name>A0A443R0F8_9ACAR</name>
<dbReference type="SMART" id="SM00028">
    <property type="entry name" value="TPR"/>
    <property type="match status" value="2"/>
</dbReference>
<dbReference type="OrthoDB" id="2017782at2759"/>
<keyword evidence="3" id="KW-1185">Reference proteome</keyword>
<reference evidence="2 3" key="1">
    <citation type="journal article" date="2018" name="Gigascience">
        <title>Genomes of trombidid mites reveal novel predicted allergens and laterally-transferred genes associated with secondary metabolism.</title>
        <authorList>
            <person name="Dong X."/>
            <person name="Chaisiri K."/>
            <person name="Xia D."/>
            <person name="Armstrong S.D."/>
            <person name="Fang Y."/>
            <person name="Donnelly M.J."/>
            <person name="Kadowaki T."/>
            <person name="McGarry J.W."/>
            <person name="Darby A.C."/>
            <person name="Makepeace B.L."/>
        </authorList>
    </citation>
    <scope>NUCLEOTIDE SEQUENCE [LARGE SCALE GENOMIC DNA]</scope>
    <source>
        <strain evidence="2">UoL-WK</strain>
    </source>
</reference>
<dbReference type="PROSITE" id="PS50005">
    <property type="entry name" value="TPR"/>
    <property type="match status" value="1"/>
</dbReference>
<dbReference type="InterPro" id="IPR019734">
    <property type="entry name" value="TPR_rpt"/>
</dbReference>
<gene>
    <name evidence="2" type="ORF">B4U79_11474</name>
</gene>
<comment type="caution">
    <text evidence="2">The sequence shown here is derived from an EMBL/GenBank/DDBJ whole genome shotgun (WGS) entry which is preliminary data.</text>
</comment>
<sequence>NNSYKKCKCPFFDSLYYVTFASNCLNANRKASIASCYNERGLINYKNIDFLEAINDYTKAIEYETTMAVAYYNRAVVNYRMGCFGHAFSDMQTAVNLDPNNAEFQIGFQETRKAMKEPN</sequence>
<evidence type="ECO:0000256" key="1">
    <source>
        <dbReference type="PROSITE-ProRule" id="PRU00339"/>
    </source>
</evidence>
<proteinExistence type="predicted"/>
<feature type="repeat" description="TPR" evidence="1">
    <location>
        <begin position="68"/>
        <end position="101"/>
    </location>
</feature>
<accession>A0A443R0F8</accession>
<evidence type="ECO:0000313" key="3">
    <source>
        <dbReference type="Proteomes" id="UP000285301"/>
    </source>
</evidence>
<organism evidence="2 3">
    <name type="scientific">Dinothrombium tinctorium</name>
    <dbReference type="NCBI Taxonomy" id="1965070"/>
    <lineage>
        <taxon>Eukaryota</taxon>
        <taxon>Metazoa</taxon>
        <taxon>Ecdysozoa</taxon>
        <taxon>Arthropoda</taxon>
        <taxon>Chelicerata</taxon>
        <taxon>Arachnida</taxon>
        <taxon>Acari</taxon>
        <taxon>Acariformes</taxon>
        <taxon>Trombidiformes</taxon>
        <taxon>Prostigmata</taxon>
        <taxon>Anystina</taxon>
        <taxon>Parasitengona</taxon>
        <taxon>Trombidioidea</taxon>
        <taxon>Trombidiidae</taxon>
        <taxon>Dinothrombium</taxon>
    </lineage>
</organism>
<feature type="non-terminal residue" evidence="2">
    <location>
        <position position="1"/>
    </location>
</feature>
<evidence type="ECO:0000313" key="2">
    <source>
        <dbReference type="EMBL" id="RWS08746.1"/>
    </source>
</evidence>
<dbReference type="AlphaFoldDB" id="A0A443R0F8"/>
<dbReference type="PANTHER" id="PTHR47059:SF1">
    <property type="entry name" value="TETRATRICOPEPTIDE REPEAT PROTEIN 32"/>
    <property type="match status" value="1"/>
</dbReference>
<dbReference type="PANTHER" id="PTHR47059">
    <property type="entry name" value="TETRATRICOPEPTIDE REPEAT PROTEIN 32"/>
    <property type="match status" value="1"/>
</dbReference>